<dbReference type="GO" id="GO:0005886">
    <property type="term" value="C:plasma membrane"/>
    <property type="evidence" value="ECO:0007669"/>
    <property type="project" value="TreeGrafter"/>
</dbReference>
<dbReference type="EMBL" id="CAJNOE010003403">
    <property type="protein sequence ID" value="CAF1502596.1"/>
    <property type="molecule type" value="Genomic_DNA"/>
</dbReference>
<feature type="non-terminal residue" evidence="1">
    <location>
        <position position="1"/>
    </location>
</feature>
<proteinExistence type="predicted"/>
<dbReference type="PANTHER" id="PTHR10590:SF4">
    <property type="entry name" value="SOLUTE CARRIER FAMILY 28 MEMBER 3"/>
    <property type="match status" value="1"/>
</dbReference>
<protein>
    <submittedName>
        <fullName evidence="1">Uncharacterized protein</fullName>
    </submittedName>
</protein>
<organism evidence="1 2">
    <name type="scientific">Adineta steineri</name>
    <dbReference type="NCBI Taxonomy" id="433720"/>
    <lineage>
        <taxon>Eukaryota</taxon>
        <taxon>Metazoa</taxon>
        <taxon>Spiralia</taxon>
        <taxon>Gnathifera</taxon>
        <taxon>Rotifera</taxon>
        <taxon>Eurotatoria</taxon>
        <taxon>Bdelloidea</taxon>
        <taxon>Adinetida</taxon>
        <taxon>Adinetidae</taxon>
        <taxon>Adineta</taxon>
    </lineage>
</organism>
<dbReference type="Proteomes" id="UP000663860">
    <property type="component" value="Unassembled WGS sequence"/>
</dbReference>
<dbReference type="GO" id="GO:0005415">
    <property type="term" value="F:nucleoside:sodium symporter activity"/>
    <property type="evidence" value="ECO:0007669"/>
    <property type="project" value="TreeGrafter"/>
</dbReference>
<dbReference type="PANTHER" id="PTHR10590">
    <property type="entry name" value="SODIUM/NUCLEOSIDE COTRANSPORTER"/>
    <property type="match status" value="1"/>
</dbReference>
<sequence length="67" mass="7495">FVLATFIFFGVPANHLIAASVMTVPGAFSFSKLLLPETHQSKTTWEAMKNTLLPHVSDYTKKNNTHF</sequence>
<evidence type="ECO:0000313" key="2">
    <source>
        <dbReference type="Proteomes" id="UP000663860"/>
    </source>
</evidence>
<name>A0A815TEA9_9BILA</name>
<accession>A0A815TEA9</accession>
<evidence type="ECO:0000313" key="1">
    <source>
        <dbReference type="EMBL" id="CAF1502596.1"/>
    </source>
</evidence>
<dbReference type="AlphaFoldDB" id="A0A815TEA9"/>
<reference evidence="1" key="1">
    <citation type="submission" date="2021-02" db="EMBL/GenBank/DDBJ databases">
        <authorList>
            <person name="Nowell W R."/>
        </authorList>
    </citation>
    <scope>NUCLEOTIDE SEQUENCE</scope>
</reference>
<comment type="caution">
    <text evidence="1">The sequence shown here is derived from an EMBL/GenBank/DDBJ whole genome shotgun (WGS) entry which is preliminary data.</text>
</comment>
<dbReference type="InterPro" id="IPR008276">
    <property type="entry name" value="C_nuclsd_transpt"/>
</dbReference>
<gene>
    <name evidence="1" type="ORF">IZO911_LOCUS45080</name>
</gene>